<feature type="domain" description="Core-binding (CB)" evidence="3">
    <location>
        <begin position="22"/>
        <end position="97"/>
    </location>
</feature>
<dbReference type="PROSITE" id="PS51900">
    <property type="entry name" value="CB"/>
    <property type="match status" value="1"/>
</dbReference>
<dbReference type="InterPro" id="IPR011010">
    <property type="entry name" value="DNA_brk_join_enz"/>
</dbReference>
<evidence type="ECO:0000256" key="2">
    <source>
        <dbReference type="SAM" id="MobiDB-lite"/>
    </source>
</evidence>
<organism evidence="4">
    <name type="scientific">marine sediment metagenome</name>
    <dbReference type="NCBI Taxonomy" id="412755"/>
    <lineage>
        <taxon>unclassified sequences</taxon>
        <taxon>metagenomes</taxon>
        <taxon>ecological metagenomes</taxon>
    </lineage>
</organism>
<dbReference type="AlphaFoldDB" id="X1V2X6"/>
<feature type="region of interest" description="Disordered" evidence="2">
    <location>
        <begin position="1"/>
        <end position="21"/>
    </location>
</feature>
<feature type="compositionally biased region" description="Basic and acidic residues" evidence="2">
    <location>
        <begin position="1"/>
        <end position="18"/>
    </location>
</feature>
<dbReference type="GO" id="GO:0003677">
    <property type="term" value="F:DNA binding"/>
    <property type="evidence" value="ECO:0007669"/>
    <property type="project" value="UniProtKB-KW"/>
</dbReference>
<evidence type="ECO:0000259" key="3">
    <source>
        <dbReference type="PROSITE" id="PS51900"/>
    </source>
</evidence>
<feature type="non-terminal residue" evidence="4">
    <location>
        <position position="131"/>
    </location>
</feature>
<accession>X1V2X6</accession>
<evidence type="ECO:0000256" key="1">
    <source>
        <dbReference type="ARBA" id="ARBA00023125"/>
    </source>
</evidence>
<protein>
    <recommendedName>
        <fullName evidence="3">Core-binding (CB) domain-containing protein</fullName>
    </recommendedName>
</protein>
<dbReference type="SUPFAM" id="SSF56349">
    <property type="entry name" value="DNA breaking-rejoining enzymes"/>
    <property type="match status" value="1"/>
</dbReference>
<reference evidence="4" key="1">
    <citation type="journal article" date="2014" name="Front. Microbiol.">
        <title>High frequency of phylogenetically diverse reductive dehalogenase-homologous genes in deep subseafloor sedimentary metagenomes.</title>
        <authorList>
            <person name="Kawai M."/>
            <person name="Futagami T."/>
            <person name="Toyoda A."/>
            <person name="Takaki Y."/>
            <person name="Nishi S."/>
            <person name="Hori S."/>
            <person name="Arai W."/>
            <person name="Tsubouchi T."/>
            <person name="Morono Y."/>
            <person name="Uchiyama I."/>
            <person name="Ito T."/>
            <person name="Fujiyama A."/>
            <person name="Inagaki F."/>
            <person name="Takami H."/>
        </authorList>
    </citation>
    <scope>NUCLEOTIDE SEQUENCE</scope>
    <source>
        <strain evidence="4">Expedition CK06-06</strain>
    </source>
</reference>
<dbReference type="Gene3D" id="1.10.150.130">
    <property type="match status" value="1"/>
</dbReference>
<feature type="non-terminal residue" evidence="4">
    <location>
        <position position="1"/>
    </location>
</feature>
<feature type="region of interest" description="Disordered" evidence="2">
    <location>
        <begin position="112"/>
        <end position="131"/>
    </location>
</feature>
<dbReference type="InterPro" id="IPR044068">
    <property type="entry name" value="CB"/>
</dbReference>
<proteinExistence type="predicted"/>
<evidence type="ECO:0000313" key="4">
    <source>
        <dbReference type="EMBL" id="GAJ24118.1"/>
    </source>
</evidence>
<name>X1V2X6_9ZZZZ</name>
<keyword evidence="1" id="KW-0238">DNA-binding</keyword>
<dbReference type="EMBL" id="BARW01040029">
    <property type="protein sequence ID" value="GAJ24118.1"/>
    <property type="molecule type" value="Genomic_DNA"/>
</dbReference>
<comment type="caution">
    <text evidence="4">The sequence shown here is derived from an EMBL/GenBank/DDBJ whole genome shotgun (WGS) entry which is preliminary data.</text>
</comment>
<dbReference type="InterPro" id="IPR010998">
    <property type="entry name" value="Integrase_recombinase_N"/>
</dbReference>
<gene>
    <name evidence="4" type="ORF">S12H4_60699</name>
</gene>
<sequence>EVKESGDIEVKESARKLLEPPPSTQEIVDKFLAAKRIKVRPATLKSYRDALRPFVRRFPTLPTKPEQVEEYLAPYGNETSTARVIYIVIRLLYGFAEKRGLLPFPDPMATVEKPSGKTKPPEHMTITQALA</sequence>